<dbReference type="STRING" id="658218.SAMN05216562_1480"/>
<dbReference type="InterPro" id="IPR052355">
    <property type="entry name" value="CENP-V-like"/>
</dbReference>
<evidence type="ECO:0000256" key="2">
    <source>
        <dbReference type="ARBA" id="ARBA00022723"/>
    </source>
</evidence>
<dbReference type="PANTHER" id="PTHR28620:SF1">
    <property type="entry name" value="CENP-V_GFA DOMAIN-CONTAINING PROTEIN"/>
    <property type="match status" value="1"/>
</dbReference>
<dbReference type="GO" id="GO:0016846">
    <property type="term" value="F:carbon-sulfur lyase activity"/>
    <property type="evidence" value="ECO:0007669"/>
    <property type="project" value="InterPro"/>
</dbReference>
<dbReference type="SUPFAM" id="SSF51316">
    <property type="entry name" value="Mss4-like"/>
    <property type="match status" value="1"/>
</dbReference>
<protein>
    <submittedName>
        <fullName evidence="5">Uncharacterized conserved protein</fullName>
    </submittedName>
</protein>
<proteinExistence type="inferred from homology"/>
<reference evidence="6" key="1">
    <citation type="submission" date="2016-10" db="EMBL/GenBank/DDBJ databases">
        <authorList>
            <person name="Varghese N."/>
            <person name="Submissions S."/>
        </authorList>
    </citation>
    <scope>NUCLEOTIDE SEQUENCE [LARGE SCALE GENOMIC DNA]</scope>
    <source>
        <strain evidence="6">CGMCC 1.10657</strain>
    </source>
</reference>
<keyword evidence="6" id="KW-1185">Reference proteome</keyword>
<organism evidence="5 6">
    <name type="scientific">Microbulbifer marinus</name>
    <dbReference type="NCBI Taxonomy" id="658218"/>
    <lineage>
        <taxon>Bacteria</taxon>
        <taxon>Pseudomonadati</taxon>
        <taxon>Pseudomonadota</taxon>
        <taxon>Gammaproteobacteria</taxon>
        <taxon>Cellvibrionales</taxon>
        <taxon>Microbulbiferaceae</taxon>
        <taxon>Microbulbifer</taxon>
    </lineage>
</organism>
<dbReference type="Proteomes" id="UP000198658">
    <property type="component" value="Unassembled WGS sequence"/>
</dbReference>
<sequence>MNKVASTLEGGCHCGAVRFRAIVRHEAGEPLVAHACNCSMCQMVGFQHLIVPTADFELLQGKDHLSCYTFNTGVARHYFCRHCGVKSFYVPRSNPDGYSVNLRCLDGMPEGVVIEPFDGQNWEQHAGELAHLSKTEK</sequence>
<dbReference type="RefSeq" id="WP_091386571.1">
    <property type="nucleotide sequence ID" value="NZ_FNQO01000001.1"/>
</dbReference>
<comment type="similarity">
    <text evidence="1">Belongs to the Gfa family.</text>
</comment>
<keyword evidence="3" id="KW-0862">Zinc</keyword>
<dbReference type="Pfam" id="PF04828">
    <property type="entry name" value="GFA"/>
    <property type="match status" value="1"/>
</dbReference>
<evidence type="ECO:0000259" key="4">
    <source>
        <dbReference type="PROSITE" id="PS51891"/>
    </source>
</evidence>
<evidence type="ECO:0000256" key="1">
    <source>
        <dbReference type="ARBA" id="ARBA00005495"/>
    </source>
</evidence>
<accession>A0A1H3XEJ9</accession>
<dbReference type="Gene3D" id="2.170.150.70">
    <property type="match status" value="1"/>
</dbReference>
<dbReference type="PANTHER" id="PTHR28620">
    <property type="entry name" value="CENTROMERE PROTEIN V"/>
    <property type="match status" value="1"/>
</dbReference>
<evidence type="ECO:0000256" key="3">
    <source>
        <dbReference type="ARBA" id="ARBA00022833"/>
    </source>
</evidence>
<dbReference type="InterPro" id="IPR006913">
    <property type="entry name" value="CENP-V/GFA"/>
</dbReference>
<gene>
    <name evidence="5" type="ORF">SAMN05216562_1480</name>
</gene>
<evidence type="ECO:0000313" key="5">
    <source>
        <dbReference type="EMBL" id="SDZ97361.1"/>
    </source>
</evidence>
<evidence type="ECO:0000313" key="6">
    <source>
        <dbReference type="Proteomes" id="UP000198658"/>
    </source>
</evidence>
<dbReference type="OrthoDB" id="9805575at2"/>
<dbReference type="PROSITE" id="PS51891">
    <property type="entry name" value="CENP_V_GFA"/>
    <property type="match status" value="1"/>
</dbReference>
<name>A0A1H3XEJ9_9GAMM</name>
<feature type="domain" description="CENP-V/GFA" evidence="4">
    <location>
        <begin position="8"/>
        <end position="123"/>
    </location>
</feature>
<dbReference type="InterPro" id="IPR011057">
    <property type="entry name" value="Mss4-like_sf"/>
</dbReference>
<dbReference type="GO" id="GO:0046872">
    <property type="term" value="F:metal ion binding"/>
    <property type="evidence" value="ECO:0007669"/>
    <property type="project" value="UniProtKB-KW"/>
</dbReference>
<dbReference type="EMBL" id="FNQO01000001">
    <property type="protein sequence ID" value="SDZ97361.1"/>
    <property type="molecule type" value="Genomic_DNA"/>
</dbReference>
<keyword evidence="2" id="KW-0479">Metal-binding</keyword>
<dbReference type="AlphaFoldDB" id="A0A1H3XEJ9"/>